<proteinExistence type="predicted"/>
<reference evidence="2 3" key="1">
    <citation type="journal article" date="2015" name="Genome Biol. Evol.">
        <title>Comparative Genomics of a Bacterivorous Green Alga Reveals Evolutionary Causalities and Consequences of Phago-Mixotrophic Mode of Nutrition.</title>
        <authorList>
            <person name="Burns J.A."/>
            <person name="Paasch A."/>
            <person name="Narechania A."/>
            <person name="Kim E."/>
        </authorList>
    </citation>
    <scope>NUCLEOTIDE SEQUENCE [LARGE SCALE GENOMIC DNA]</scope>
    <source>
        <strain evidence="2 3">PLY_AMNH</strain>
    </source>
</reference>
<sequence>MQADTPNQREVKGRRGVYEEATKQERKRKQDTRNRLGQMKRKLEEKDEERGEEQAIAAIGDWIDKVEEDGQTMGEQGWQEEREKGTGEVTEQTIRSEQHEEHQAEGSESEVRAIMEDLEQEQQELQ</sequence>
<feature type="region of interest" description="Disordered" evidence="1">
    <location>
        <begin position="1"/>
        <end position="52"/>
    </location>
</feature>
<dbReference type="AlphaFoldDB" id="A0AAE0BE37"/>
<evidence type="ECO:0000313" key="2">
    <source>
        <dbReference type="EMBL" id="KAK3234926.1"/>
    </source>
</evidence>
<dbReference type="Proteomes" id="UP001190700">
    <property type="component" value="Unassembled WGS sequence"/>
</dbReference>
<organism evidence="2 3">
    <name type="scientific">Cymbomonas tetramitiformis</name>
    <dbReference type="NCBI Taxonomy" id="36881"/>
    <lineage>
        <taxon>Eukaryota</taxon>
        <taxon>Viridiplantae</taxon>
        <taxon>Chlorophyta</taxon>
        <taxon>Pyramimonadophyceae</taxon>
        <taxon>Pyramimonadales</taxon>
        <taxon>Pyramimonadaceae</taxon>
        <taxon>Cymbomonas</taxon>
    </lineage>
</organism>
<comment type="caution">
    <text evidence="2">The sequence shown here is derived from an EMBL/GenBank/DDBJ whole genome shotgun (WGS) entry which is preliminary data.</text>
</comment>
<protein>
    <submittedName>
        <fullName evidence="2">Uncharacterized protein</fullName>
    </submittedName>
</protein>
<feature type="compositionally biased region" description="Basic and acidic residues" evidence="1">
    <location>
        <begin position="7"/>
        <end position="24"/>
    </location>
</feature>
<keyword evidence="3" id="KW-1185">Reference proteome</keyword>
<gene>
    <name evidence="2" type="ORF">CYMTET_54845</name>
</gene>
<dbReference type="EMBL" id="LGRX02035418">
    <property type="protein sequence ID" value="KAK3234926.1"/>
    <property type="molecule type" value="Genomic_DNA"/>
</dbReference>
<feature type="region of interest" description="Disordered" evidence="1">
    <location>
        <begin position="70"/>
        <end position="126"/>
    </location>
</feature>
<accession>A0AAE0BE37</accession>
<feature type="compositionally biased region" description="Basic and acidic residues" evidence="1">
    <location>
        <begin position="41"/>
        <end position="52"/>
    </location>
</feature>
<evidence type="ECO:0000256" key="1">
    <source>
        <dbReference type="SAM" id="MobiDB-lite"/>
    </source>
</evidence>
<evidence type="ECO:0000313" key="3">
    <source>
        <dbReference type="Proteomes" id="UP001190700"/>
    </source>
</evidence>
<feature type="compositionally biased region" description="Basic and acidic residues" evidence="1">
    <location>
        <begin position="94"/>
        <end position="115"/>
    </location>
</feature>
<feature type="compositionally biased region" description="Acidic residues" evidence="1">
    <location>
        <begin position="116"/>
        <end position="126"/>
    </location>
</feature>
<name>A0AAE0BE37_9CHLO</name>